<keyword evidence="2" id="KW-1185">Reference proteome</keyword>
<name>A0ABC9X307_GRUJA</name>
<dbReference type="Proteomes" id="UP001623348">
    <property type="component" value="Unassembled WGS sequence"/>
</dbReference>
<sequence length="71" mass="7721">MLSKLLWPQVVITSWGMAPDDIRGVLTCPEVEDLKCDMRSGTAGFTLDTSGFAEESISGQLSLASFYKGDF</sequence>
<comment type="caution">
    <text evidence="1">The sequence shown here is derived from an EMBL/GenBank/DDBJ whole genome shotgun (WGS) entry which is preliminary data.</text>
</comment>
<proteinExistence type="predicted"/>
<dbReference type="EMBL" id="BAAFJT010000007">
    <property type="protein sequence ID" value="GAB0192058.1"/>
    <property type="molecule type" value="Genomic_DNA"/>
</dbReference>
<protein>
    <submittedName>
        <fullName evidence="1">Uncharacterized protein</fullName>
    </submittedName>
</protein>
<evidence type="ECO:0000313" key="1">
    <source>
        <dbReference type="EMBL" id="GAB0192058.1"/>
    </source>
</evidence>
<dbReference type="AlphaFoldDB" id="A0ABC9X307"/>
<reference evidence="1 2" key="1">
    <citation type="submission" date="2024-06" db="EMBL/GenBank/DDBJ databases">
        <title>The draft genome of Grus japonensis, version 3.</title>
        <authorList>
            <person name="Nabeshima K."/>
            <person name="Suzuki S."/>
            <person name="Onuma M."/>
        </authorList>
    </citation>
    <scope>NUCLEOTIDE SEQUENCE [LARGE SCALE GENOMIC DNA]</scope>
    <source>
        <strain evidence="1 2">451A</strain>
    </source>
</reference>
<gene>
    <name evidence="1" type="ORF">GRJ2_001671100</name>
</gene>
<evidence type="ECO:0000313" key="2">
    <source>
        <dbReference type="Proteomes" id="UP001623348"/>
    </source>
</evidence>
<organism evidence="1 2">
    <name type="scientific">Grus japonensis</name>
    <name type="common">Japanese crane</name>
    <name type="synonym">Red-crowned crane</name>
    <dbReference type="NCBI Taxonomy" id="30415"/>
    <lineage>
        <taxon>Eukaryota</taxon>
        <taxon>Metazoa</taxon>
        <taxon>Chordata</taxon>
        <taxon>Craniata</taxon>
        <taxon>Vertebrata</taxon>
        <taxon>Euteleostomi</taxon>
        <taxon>Archelosauria</taxon>
        <taxon>Archosauria</taxon>
        <taxon>Dinosauria</taxon>
        <taxon>Saurischia</taxon>
        <taxon>Theropoda</taxon>
        <taxon>Coelurosauria</taxon>
        <taxon>Aves</taxon>
        <taxon>Neognathae</taxon>
        <taxon>Neoaves</taxon>
        <taxon>Gruiformes</taxon>
        <taxon>Gruidae</taxon>
        <taxon>Grus</taxon>
    </lineage>
</organism>
<accession>A0ABC9X307</accession>